<proteinExistence type="predicted"/>
<dbReference type="Proteomes" id="UP000823775">
    <property type="component" value="Unassembled WGS sequence"/>
</dbReference>
<accession>A0ABS8S1Z9</accession>
<dbReference type="EMBL" id="JACEIK010000237">
    <property type="protein sequence ID" value="MCD7453053.1"/>
    <property type="molecule type" value="Genomic_DNA"/>
</dbReference>
<dbReference type="Gene3D" id="3.30.70.100">
    <property type="match status" value="1"/>
</dbReference>
<dbReference type="SUPFAM" id="SSF55008">
    <property type="entry name" value="HMA, heavy metal-associated domain"/>
    <property type="match status" value="1"/>
</dbReference>
<dbReference type="CDD" id="cd00371">
    <property type="entry name" value="HMA"/>
    <property type="match status" value="1"/>
</dbReference>
<evidence type="ECO:0000256" key="1">
    <source>
        <dbReference type="ARBA" id="ARBA00004170"/>
    </source>
</evidence>
<evidence type="ECO:0000256" key="2">
    <source>
        <dbReference type="ARBA" id="ARBA00022723"/>
    </source>
</evidence>
<gene>
    <name evidence="4" type="primary">RAN1_1</name>
    <name evidence="4" type="ORF">HAX54_019485</name>
</gene>
<dbReference type="InterPro" id="IPR036163">
    <property type="entry name" value="HMA_dom_sf"/>
</dbReference>
<evidence type="ECO:0000313" key="4">
    <source>
        <dbReference type="EMBL" id="MCD7453053.1"/>
    </source>
</evidence>
<dbReference type="InterPro" id="IPR006121">
    <property type="entry name" value="HMA_dom"/>
</dbReference>
<dbReference type="InterPro" id="IPR017969">
    <property type="entry name" value="Heavy-metal-associated_CS"/>
</dbReference>
<evidence type="ECO:0000259" key="3">
    <source>
        <dbReference type="Pfam" id="PF00403"/>
    </source>
</evidence>
<keyword evidence="5" id="KW-1185">Reference proteome</keyword>
<dbReference type="Pfam" id="PF00403">
    <property type="entry name" value="HMA"/>
    <property type="match status" value="1"/>
</dbReference>
<comment type="subcellular location">
    <subcellularLocation>
        <location evidence="1">Membrane</location>
        <topology evidence="1">Peripheral membrane protein</topology>
    </subcellularLocation>
</comment>
<keyword evidence="4" id="KW-0808">Transferase</keyword>
<protein>
    <submittedName>
        <fullName evidence="4">Serine/threonine protein kinase Ran1</fullName>
    </submittedName>
</protein>
<keyword evidence="4" id="KW-0723">Serine/threonine-protein kinase</keyword>
<name>A0ABS8S1Z9_DATST</name>
<evidence type="ECO:0000313" key="5">
    <source>
        <dbReference type="Proteomes" id="UP000823775"/>
    </source>
</evidence>
<keyword evidence="4" id="KW-0418">Kinase</keyword>
<dbReference type="PROSITE" id="PS01047">
    <property type="entry name" value="HMA_1"/>
    <property type="match status" value="1"/>
</dbReference>
<comment type="caution">
    <text evidence="4">The sequence shown here is derived from an EMBL/GenBank/DDBJ whole genome shotgun (WGS) entry which is preliminary data.</text>
</comment>
<sequence length="84" mass="8884">MNPSNAIDATSREYIRLELRGMTCAACSTSVEGALMGINGVVKASVALLQNKAGRCLRILAWSRSGDAGLLVCLPSKELHVPNL</sequence>
<reference evidence="4 5" key="1">
    <citation type="journal article" date="2021" name="BMC Genomics">
        <title>Datura genome reveals duplications of psychoactive alkaloid biosynthetic genes and high mutation rate following tissue culture.</title>
        <authorList>
            <person name="Rajewski A."/>
            <person name="Carter-House D."/>
            <person name="Stajich J."/>
            <person name="Litt A."/>
        </authorList>
    </citation>
    <scope>NUCLEOTIDE SEQUENCE [LARGE SCALE GENOMIC DNA]</scope>
    <source>
        <strain evidence="4">AR-01</strain>
    </source>
</reference>
<dbReference type="GO" id="GO:0004674">
    <property type="term" value="F:protein serine/threonine kinase activity"/>
    <property type="evidence" value="ECO:0007669"/>
    <property type="project" value="UniProtKB-KW"/>
</dbReference>
<feature type="domain" description="HMA" evidence="3">
    <location>
        <begin position="19"/>
        <end position="52"/>
    </location>
</feature>
<keyword evidence="2" id="KW-0479">Metal-binding</keyword>
<organism evidence="4 5">
    <name type="scientific">Datura stramonium</name>
    <name type="common">Jimsonweed</name>
    <name type="synonym">Common thornapple</name>
    <dbReference type="NCBI Taxonomy" id="4076"/>
    <lineage>
        <taxon>Eukaryota</taxon>
        <taxon>Viridiplantae</taxon>
        <taxon>Streptophyta</taxon>
        <taxon>Embryophyta</taxon>
        <taxon>Tracheophyta</taxon>
        <taxon>Spermatophyta</taxon>
        <taxon>Magnoliopsida</taxon>
        <taxon>eudicotyledons</taxon>
        <taxon>Gunneridae</taxon>
        <taxon>Pentapetalae</taxon>
        <taxon>asterids</taxon>
        <taxon>lamiids</taxon>
        <taxon>Solanales</taxon>
        <taxon>Solanaceae</taxon>
        <taxon>Solanoideae</taxon>
        <taxon>Datureae</taxon>
        <taxon>Datura</taxon>
    </lineage>
</organism>